<dbReference type="InterPro" id="IPR003594">
    <property type="entry name" value="HATPase_dom"/>
</dbReference>
<dbReference type="CDD" id="cd06225">
    <property type="entry name" value="HAMP"/>
    <property type="match status" value="1"/>
</dbReference>
<evidence type="ECO:0000256" key="2">
    <source>
        <dbReference type="ARBA" id="ARBA00004370"/>
    </source>
</evidence>
<dbReference type="Gene3D" id="6.10.340.10">
    <property type="match status" value="1"/>
</dbReference>
<comment type="catalytic activity">
    <reaction evidence="1">
        <text>ATP + protein L-histidine = ADP + protein N-phospho-L-histidine.</text>
        <dbReference type="EC" id="2.7.13.3"/>
    </reaction>
</comment>
<evidence type="ECO:0000256" key="4">
    <source>
        <dbReference type="ARBA" id="ARBA00022553"/>
    </source>
</evidence>
<dbReference type="PROSITE" id="PS50109">
    <property type="entry name" value="HIS_KIN"/>
    <property type="match status" value="1"/>
</dbReference>
<dbReference type="FunFam" id="3.30.565.10:FF:000006">
    <property type="entry name" value="Sensor histidine kinase WalK"/>
    <property type="match status" value="1"/>
</dbReference>
<dbReference type="SUPFAM" id="SSF158472">
    <property type="entry name" value="HAMP domain-like"/>
    <property type="match status" value="1"/>
</dbReference>
<keyword evidence="9" id="KW-0812">Transmembrane</keyword>
<dbReference type="SMART" id="SM00387">
    <property type="entry name" value="HATPase_c"/>
    <property type="match status" value="1"/>
</dbReference>
<dbReference type="GO" id="GO:0000155">
    <property type="term" value="F:phosphorelay sensor kinase activity"/>
    <property type="evidence" value="ECO:0007669"/>
    <property type="project" value="InterPro"/>
</dbReference>
<name>E7GML5_CLOS6</name>
<comment type="caution">
    <text evidence="12">The sequence shown here is derived from an EMBL/GenBank/DDBJ whole genome shotgun (WGS) entry which is preliminary data.</text>
</comment>
<dbReference type="InterPro" id="IPR004358">
    <property type="entry name" value="Sig_transdc_His_kin-like_C"/>
</dbReference>
<dbReference type="SUPFAM" id="SSF47384">
    <property type="entry name" value="Homodimeric domain of signal transducing histidine kinase"/>
    <property type="match status" value="1"/>
</dbReference>
<keyword evidence="7" id="KW-0902">Two-component regulatory system</keyword>
<dbReference type="EC" id="2.7.13.3" evidence="3"/>
<feature type="domain" description="HAMP" evidence="11">
    <location>
        <begin position="121"/>
        <end position="173"/>
    </location>
</feature>
<evidence type="ECO:0000313" key="12">
    <source>
        <dbReference type="EMBL" id="EGA93957.1"/>
    </source>
</evidence>
<gene>
    <name evidence="12" type="ORF">HMPREF9474_02160</name>
</gene>
<organism evidence="12 13">
    <name type="scientific">Clostridium symbiosum (strain WAL-14163)</name>
    <dbReference type="NCBI Taxonomy" id="742740"/>
    <lineage>
        <taxon>Bacteria</taxon>
        <taxon>Bacillati</taxon>
        <taxon>Bacillota</taxon>
        <taxon>Clostridia</taxon>
        <taxon>Lachnospirales</taxon>
        <taxon>Lachnospiraceae</taxon>
        <taxon>Otoolea</taxon>
    </lineage>
</organism>
<keyword evidence="9" id="KW-1133">Transmembrane helix</keyword>
<dbReference type="CDD" id="cd00082">
    <property type="entry name" value="HisKA"/>
    <property type="match status" value="1"/>
</dbReference>
<dbReference type="HOGENOM" id="CLU_000445_89_6_9"/>
<dbReference type="Pfam" id="PF02518">
    <property type="entry name" value="HATPase_c"/>
    <property type="match status" value="1"/>
</dbReference>
<dbReference type="EMBL" id="ADLQ01000049">
    <property type="protein sequence ID" value="EGA93957.1"/>
    <property type="molecule type" value="Genomic_DNA"/>
</dbReference>
<dbReference type="Gene3D" id="1.10.287.130">
    <property type="match status" value="1"/>
</dbReference>
<dbReference type="InterPro" id="IPR003660">
    <property type="entry name" value="HAMP_dom"/>
</dbReference>
<evidence type="ECO:0000256" key="9">
    <source>
        <dbReference type="SAM" id="Phobius"/>
    </source>
</evidence>
<keyword evidence="8" id="KW-0175">Coiled coil</keyword>
<evidence type="ECO:0000313" key="13">
    <source>
        <dbReference type="Proteomes" id="UP000002970"/>
    </source>
</evidence>
<dbReference type="InterPro" id="IPR036890">
    <property type="entry name" value="HATPase_C_sf"/>
</dbReference>
<evidence type="ECO:0000256" key="3">
    <source>
        <dbReference type="ARBA" id="ARBA00012438"/>
    </source>
</evidence>
<keyword evidence="13" id="KW-1185">Reference proteome</keyword>
<dbReference type="AlphaFoldDB" id="E7GML5"/>
<keyword evidence="4" id="KW-0597">Phosphoprotein</keyword>
<dbReference type="eggNOG" id="COG5002">
    <property type="taxonomic scope" value="Bacteria"/>
</dbReference>
<feature type="transmembrane region" description="Helical" evidence="9">
    <location>
        <begin position="100"/>
        <end position="119"/>
    </location>
</feature>
<sequence length="420" mass="47781">MRSHLTVKIFLITTLLFLAVSAVTYGFIIMYVPRYYIIEAEKMSVNSVQNDSEKNDAEHNIQYGGISNDKIISFRTEVNSPYTFEIRENAREFSATLHKVFLPLLAVAICTALVTSLFYSRYITRPVLRITEVSKKLAALDFGVQCREKRTDEIGMLAGNLNELSGRLSAALDELKNANAMLLEDVAREKELESRQLAFFSAVSHELKTPITILKGQLQGMLYHVGGYKDRDKYLKRSFEITCSMEQLVMEILTVTRMKASGFTAQIETFDLPALISGILEDFADLFSEKNMDIITEMEPRRMISADRRLFAKVIGNLISNAYHYSPAGEKIHIRVEDTDQGVQFTVENTGVHIPEQEIADLFEAFTRREQSRNRETGGSGLGLAIVRMVLELHQFPYAMENMENGMRFRILFPRRPHAS</sequence>
<dbReference type="Proteomes" id="UP000002970">
    <property type="component" value="Unassembled WGS sequence"/>
</dbReference>
<dbReference type="InterPro" id="IPR003661">
    <property type="entry name" value="HisK_dim/P_dom"/>
</dbReference>
<dbReference type="SUPFAM" id="SSF55874">
    <property type="entry name" value="ATPase domain of HSP90 chaperone/DNA topoisomerase II/histidine kinase"/>
    <property type="match status" value="1"/>
</dbReference>
<dbReference type="Gene3D" id="3.30.565.10">
    <property type="entry name" value="Histidine kinase-like ATPase, C-terminal domain"/>
    <property type="match status" value="1"/>
</dbReference>
<dbReference type="PANTHER" id="PTHR45453">
    <property type="entry name" value="PHOSPHATE REGULON SENSOR PROTEIN PHOR"/>
    <property type="match status" value="1"/>
</dbReference>
<dbReference type="PROSITE" id="PS50885">
    <property type="entry name" value="HAMP"/>
    <property type="match status" value="1"/>
</dbReference>
<feature type="coiled-coil region" evidence="8">
    <location>
        <begin position="161"/>
        <end position="192"/>
    </location>
</feature>
<dbReference type="GO" id="GO:0016036">
    <property type="term" value="P:cellular response to phosphate starvation"/>
    <property type="evidence" value="ECO:0007669"/>
    <property type="project" value="TreeGrafter"/>
</dbReference>
<dbReference type="SMART" id="SM00304">
    <property type="entry name" value="HAMP"/>
    <property type="match status" value="1"/>
</dbReference>
<comment type="subcellular location">
    <subcellularLocation>
        <location evidence="2">Membrane</location>
    </subcellularLocation>
</comment>
<dbReference type="InterPro" id="IPR005467">
    <property type="entry name" value="His_kinase_dom"/>
</dbReference>
<evidence type="ECO:0000256" key="5">
    <source>
        <dbReference type="ARBA" id="ARBA00022679"/>
    </source>
</evidence>
<dbReference type="SMART" id="SM00388">
    <property type="entry name" value="HisKA"/>
    <property type="match status" value="1"/>
</dbReference>
<evidence type="ECO:0000256" key="6">
    <source>
        <dbReference type="ARBA" id="ARBA00022777"/>
    </source>
</evidence>
<dbReference type="GO" id="GO:0004721">
    <property type="term" value="F:phosphoprotein phosphatase activity"/>
    <property type="evidence" value="ECO:0007669"/>
    <property type="project" value="TreeGrafter"/>
</dbReference>
<feature type="domain" description="Histidine kinase" evidence="10">
    <location>
        <begin position="202"/>
        <end position="417"/>
    </location>
</feature>
<dbReference type="InterPro" id="IPR050351">
    <property type="entry name" value="BphY/WalK/GraS-like"/>
</dbReference>
<keyword evidence="6" id="KW-0418">Kinase</keyword>
<dbReference type="Pfam" id="PF00512">
    <property type="entry name" value="HisKA"/>
    <property type="match status" value="1"/>
</dbReference>
<keyword evidence="5" id="KW-0808">Transferase</keyword>
<dbReference type="PRINTS" id="PR00344">
    <property type="entry name" value="BCTRLSENSOR"/>
</dbReference>
<evidence type="ECO:0000259" key="10">
    <source>
        <dbReference type="PROSITE" id="PS50109"/>
    </source>
</evidence>
<protein>
    <recommendedName>
        <fullName evidence="3">histidine kinase</fullName>
        <ecNumber evidence="3">2.7.13.3</ecNumber>
    </recommendedName>
</protein>
<dbReference type="GO" id="GO:0005886">
    <property type="term" value="C:plasma membrane"/>
    <property type="evidence" value="ECO:0007669"/>
    <property type="project" value="TreeGrafter"/>
</dbReference>
<proteinExistence type="predicted"/>
<dbReference type="Pfam" id="PF00672">
    <property type="entry name" value="HAMP"/>
    <property type="match status" value="1"/>
</dbReference>
<evidence type="ECO:0000259" key="11">
    <source>
        <dbReference type="PROSITE" id="PS50885"/>
    </source>
</evidence>
<keyword evidence="9" id="KW-0472">Membrane</keyword>
<accession>E7GML5</accession>
<dbReference type="STRING" id="1512.GCA_900049235_02332"/>
<feature type="transmembrane region" description="Helical" evidence="9">
    <location>
        <begin position="9"/>
        <end position="32"/>
    </location>
</feature>
<evidence type="ECO:0000256" key="1">
    <source>
        <dbReference type="ARBA" id="ARBA00000085"/>
    </source>
</evidence>
<dbReference type="InterPro" id="IPR036097">
    <property type="entry name" value="HisK_dim/P_sf"/>
</dbReference>
<reference evidence="12 13" key="1">
    <citation type="submission" date="2010-12" db="EMBL/GenBank/DDBJ databases">
        <title>The Genome Sequence of Clostridium symbiosum strain WAL-14163.</title>
        <authorList>
            <person name="Earl A."/>
            <person name="Ward D."/>
            <person name="Feldgarden M."/>
            <person name="Gevers D."/>
            <person name="Finegold S.M."/>
            <person name="Summanen P.H."/>
            <person name="Molitoris D.R."/>
            <person name="Vaisanen M.L."/>
            <person name="Daigneault M."/>
            <person name="Young S.K."/>
            <person name="Zeng Q."/>
            <person name="Gargeya S."/>
            <person name="Fitzgerald M."/>
            <person name="Haas B."/>
            <person name="Abouelleil A."/>
            <person name="Alvarado L."/>
            <person name="Arachchi H.M."/>
            <person name="Berlin A."/>
            <person name="Brown A."/>
            <person name="Chapman S.B."/>
            <person name="Chen Z."/>
            <person name="Dunbar C."/>
            <person name="Freedman E."/>
            <person name="Gearin G."/>
            <person name="Gellesch M."/>
            <person name="Goldberg J."/>
            <person name="Griggs A."/>
            <person name="Gujja S."/>
            <person name="Heilman E."/>
            <person name="Heiman D."/>
            <person name="Howarth C."/>
            <person name="Larson L."/>
            <person name="Lui A."/>
            <person name="MacDonald P.J.P."/>
            <person name="Mehta T."/>
            <person name="Montmayeur A."/>
            <person name="Murphy C."/>
            <person name="Neiman D."/>
            <person name="Pearson M."/>
            <person name="Priest M."/>
            <person name="Roberts A."/>
            <person name="Saif S."/>
            <person name="Shea T."/>
            <person name="Shenoy N."/>
            <person name="Sisk P."/>
            <person name="Stolte C."/>
            <person name="Sykes S."/>
            <person name="White J."/>
            <person name="Yandava C."/>
            <person name="Nusbaum C."/>
            <person name="Birren B."/>
        </authorList>
    </citation>
    <scope>NUCLEOTIDE SEQUENCE [LARGE SCALE GENOMIC DNA]</scope>
    <source>
        <strain evidence="12 13">WAL-14163</strain>
    </source>
</reference>
<evidence type="ECO:0000256" key="8">
    <source>
        <dbReference type="SAM" id="Coils"/>
    </source>
</evidence>
<evidence type="ECO:0000256" key="7">
    <source>
        <dbReference type="ARBA" id="ARBA00023012"/>
    </source>
</evidence>
<dbReference type="PANTHER" id="PTHR45453:SF3">
    <property type="entry name" value="HISTIDINE KINASE"/>
    <property type="match status" value="1"/>
</dbReference>